<dbReference type="GO" id="GO:0003725">
    <property type="term" value="F:double-stranded RNA binding"/>
    <property type="evidence" value="ECO:0007669"/>
    <property type="project" value="TreeGrafter"/>
</dbReference>
<dbReference type="GO" id="GO:0035197">
    <property type="term" value="F:siRNA binding"/>
    <property type="evidence" value="ECO:0007669"/>
    <property type="project" value="TreeGrafter"/>
</dbReference>
<dbReference type="Pfam" id="PF00035">
    <property type="entry name" value="dsrm"/>
    <property type="match status" value="2"/>
</dbReference>
<dbReference type="EMBL" id="JAACXV010000413">
    <property type="protein sequence ID" value="KAF7277808.1"/>
    <property type="molecule type" value="Genomic_DNA"/>
</dbReference>
<dbReference type="PANTHER" id="PTHR46205:SF3">
    <property type="entry name" value="LOQUACIOUS, ISOFORM B"/>
    <property type="match status" value="1"/>
</dbReference>
<keyword evidence="5" id="KW-1185">Reference proteome</keyword>
<evidence type="ECO:0000259" key="3">
    <source>
        <dbReference type="PROSITE" id="PS50137"/>
    </source>
</evidence>
<dbReference type="OrthoDB" id="6780167at2759"/>
<dbReference type="SMART" id="SM00358">
    <property type="entry name" value="DSRM"/>
    <property type="match status" value="2"/>
</dbReference>
<dbReference type="GO" id="GO:0030422">
    <property type="term" value="P:siRNA processing"/>
    <property type="evidence" value="ECO:0007669"/>
    <property type="project" value="TreeGrafter"/>
</dbReference>
<comment type="caution">
    <text evidence="4">The sequence shown here is derived from an EMBL/GenBank/DDBJ whole genome shotgun (WGS) entry which is preliminary data.</text>
</comment>
<dbReference type="PANTHER" id="PTHR46205">
    <property type="entry name" value="LOQUACIOUS, ISOFORM B"/>
    <property type="match status" value="1"/>
</dbReference>
<feature type="domain" description="DRBM" evidence="3">
    <location>
        <begin position="132"/>
        <end position="158"/>
    </location>
</feature>
<dbReference type="Gene3D" id="3.30.160.20">
    <property type="match status" value="2"/>
</dbReference>
<sequence length="293" mass="33150">MEKTPISILQELMTEKRLAPPIYEIHYSGPDHSRQFHCTVTANGRSVNANGTTKKESKHNAAKNMLATIGVTAVIPAQSGLLCKVASPTHFINHVGILNEFASVNRCANPVYEDNVCIQNSGFETICHFLDFKSEGYSSNKKDAKQQSAKNMIIKLKELGMFDKKVDNRSNNKTHPSKEYTNENSLKSAMEKYTQAIKNINISETKLPVHYSTIVNENNQYSTWQDIENYLNARGYRYEISLLQQKPIMLMLRIQEAVLLATGNSVDEIKQNLAFKISKMIEINMKFTSFETS</sequence>
<evidence type="ECO:0000256" key="1">
    <source>
        <dbReference type="ARBA" id="ARBA00022884"/>
    </source>
</evidence>
<dbReference type="InterPro" id="IPR051247">
    <property type="entry name" value="RLC_Component"/>
</dbReference>
<dbReference type="PROSITE" id="PS50137">
    <property type="entry name" value="DS_RBD"/>
    <property type="match status" value="2"/>
</dbReference>
<dbReference type="GO" id="GO:0005737">
    <property type="term" value="C:cytoplasm"/>
    <property type="evidence" value="ECO:0007669"/>
    <property type="project" value="TreeGrafter"/>
</dbReference>
<dbReference type="GO" id="GO:0005634">
    <property type="term" value="C:nucleus"/>
    <property type="evidence" value="ECO:0007669"/>
    <property type="project" value="TreeGrafter"/>
</dbReference>
<dbReference type="InterPro" id="IPR014720">
    <property type="entry name" value="dsRBD_dom"/>
</dbReference>
<evidence type="ECO:0000256" key="2">
    <source>
        <dbReference type="PROSITE-ProRule" id="PRU00266"/>
    </source>
</evidence>
<evidence type="ECO:0000313" key="5">
    <source>
        <dbReference type="Proteomes" id="UP000625711"/>
    </source>
</evidence>
<reference evidence="4" key="1">
    <citation type="submission" date="2020-08" db="EMBL/GenBank/DDBJ databases">
        <title>Genome sequencing and assembly of the red palm weevil Rhynchophorus ferrugineus.</title>
        <authorList>
            <person name="Dias G.B."/>
            <person name="Bergman C.M."/>
            <person name="Manee M."/>
        </authorList>
    </citation>
    <scope>NUCLEOTIDE SEQUENCE</scope>
    <source>
        <strain evidence="4">AA-2017</strain>
        <tissue evidence="4">Whole larva</tissue>
    </source>
</reference>
<feature type="domain" description="DRBM" evidence="3">
    <location>
        <begin position="4"/>
        <end position="71"/>
    </location>
</feature>
<dbReference type="GO" id="GO:0016442">
    <property type="term" value="C:RISC complex"/>
    <property type="evidence" value="ECO:0007669"/>
    <property type="project" value="TreeGrafter"/>
</dbReference>
<name>A0A834IH50_RHYFE</name>
<protein>
    <recommendedName>
        <fullName evidence="3">DRBM domain-containing protein</fullName>
    </recommendedName>
</protein>
<evidence type="ECO:0000313" key="4">
    <source>
        <dbReference type="EMBL" id="KAF7277808.1"/>
    </source>
</evidence>
<dbReference type="Proteomes" id="UP000625711">
    <property type="component" value="Unassembled WGS sequence"/>
</dbReference>
<dbReference type="GO" id="GO:0070578">
    <property type="term" value="C:RISC-loading complex"/>
    <property type="evidence" value="ECO:0007669"/>
    <property type="project" value="TreeGrafter"/>
</dbReference>
<dbReference type="GO" id="GO:0070920">
    <property type="term" value="P:regulation of regulatory ncRNA processing"/>
    <property type="evidence" value="ECO:0007669"/>
    <property type="project" value="TreeGrafter"/>
</dbReference>
<gene>
    <name evidence="4" type="ORF">GWI33_009225</name>
</gene>
<proteinExistence type="predicted"/>
<dbReference type="SUPFAM" id="SSF54768">
    <property type="entry name" value="dsRNA-binding domain-like"/>
    <property type="match status" value="2"/>
</dbReference>
<organism evidence="4 5">
    <name type="scientific">Rhynchophorus ferrugineus</name>
    <name type="common">Red palm weevil</name>
    <name type="synonym">Curculio ferrugineus</name>
    <dbReference type="NCBI Taxonomy" id="354439"/>
    <lineage>
        <taxon>Eukaryota</taxon>
        <taxon>Metazoa</taxon>
        <taxon>Ecdysozoa</taxon>
        <taxon>Arthropoda</taxon>
        <taxon>Hexapoda</taxon>
        <taxon>Insecta</taxon>
        <taxon>Pterygota</taxon>
        <taxon>Neoptera</taxon>
        <taxon>Endopterygota</taxon>
        <taxon>Coleoptera</taxon>
        <taxon>Polyphaga</taxon>
        <taxon>Cucujiformia</taxon>
        <taxon>Curculionidae</taxon>
        <taxon>Dryophthorinae</taxon>
        <taxon>Rhynchophorus</taxon>
    </lineage>
</organism>
<dbReference type="AlphaFoldDB" id="A0A834IH50"/>
<accession>A0A834IH50</accession>
<keyword evidence="1 2" id="KW-0694">RNA-binding</keyword>
<dbReference type="CDD" id="cd00048">
    <property type="entry name" value="DSRM_SF"/>
    <property type="match status" value="1"/>
</dbReference>